<protein>
    <recommendedName>
        <fullName evidence="3">Myb/SANT-like domain-containing protein</fullName>
    </recommendedName>
</protein>
<evidence type="ECO:0000256" key="1">
    <source>
        <dbReference type="SAM" id="Coils"/>
    </source>
</evidence>
<feature type="domain" description="Myb/SANT-like" evidence="3">
    <location>
        <begin position="11"/>
        <end position="105"/>
    </location>
</feature>
<dbReference type="InParanoid" id="A0A059BWR7"/>
<dbReference type="OMA" id="NICLKIE"/>
<dbReference type="Gramene" id="KCW70552">
    <property type="protein sequence ID" value="KCW70552"/>
    <property type="gene ID" value="EUGRSUZ_F03745"/>
</dbReference>
<dbReference type="Pfam" id="PF12776">
    <property type="entry name" value="Myb_DNA-bind_3"/>
    <property type="match status" value="1"/>
</dbReference>
<dbReference type="InterPro" id="IPR045026">
    <property type="entry name" value="LIMYB"/>
</dbReference>
<evidence type="ECO:0000259" key="3">
    <source>
        <dbReference type="Pfam" id="PF12776"/>
    </source>
</evidence>
<dbReference type="PANTHER" id="PTHR47584:SF19">
    <property type="entry name" value="L10-INTERACTING MYB DOMAIN-CONTAINING PROTEIN-LIKE"/>
    <property type="match status" value="1"/>
</dbReference>
<sequence length="297" mass="33599">MASQKEAFIAQWTEPLTNLFVSLLVEDVKKGNRTSSTFNKVGWNNIRIEFNKRAELQYTAVQLKNKVNKLKKQYASFKKLLSQSGFGWDNVNKKVVVDDPSIWESHIKDNIEWVKFKKDGFPQYPDLCIVFGDTYAIGNYASGNVEDMVMSDELNIGGDDADNGPEDFGAQHVNEEDVMSDKTPTPVHDKHRMDKTPNTKRRKKSQSFTVASTCKALQEMIQSRVNQSVSGSVNSQVTSPPTDPFSISVVIDTLLAMPMLDPDLYSKAVERACDNATWREAFIKTPTELRYTLLQRL</sequence>
<reference evidence="4" key="1">
    <citation type="submission" date="2013-07" db="EMBL/GenBank/DDBJ databases">
        <title>The genome of Eucalyptus grandis.</title>
        <authorList>
            <person name="Schmutz J."/>
            <person name="Hayes R."/>
            <person name="Myburg A."/>
            <person name="Tuskan G."/>
            <person name="Grattapaglia D."/>
            <person name="Rokhsar D.S."/>
        </authorList>
    </citation>
    <scope>NUCLEOTIDE SEQUENCE</scope>
    <source>
        <tissue evidence="4">Leaf extractions</tissue>
    </source>
</reference>
<evidence type="ECO:0000256" key="2">
    <source>
        <dbReference type="SAM" id="MobiDB-lite"/>
    </source>
</evidence>
<dbReference type="eggNOG" id="ENOG502QT6E">
    <property type="taxonomic scope" value="Eukaryota"/>
</dbReference>
<organism evidence="4">
    <name type="scientific">Eucalyptus grandis</name>
    <name type="common">Flooded gum</name>
    <dbReference type="NCBI Taxonomy" id="71139"/>
    <lineage>
        <taxon>Eukaryota</taxon>
        <taxon>Viridiplantae</taxon>
        <taxon>Streptophyta</taxon>
        <taxon>Embryophyta</taxon>
        <taxon>Tracheophyta</taxon>
        <taxon>Spermatophyta</taxon>
        <taxon>Magnoliopsida</taxon>
        <taxon>eudicotyledons</taxon>
        <taxon>Gunneridae</taxon>
        <taxon>Pentapetalae</taxon>
        <taxon>rosids</taxon>
        <taxon>malvids</taxon>
        <taxon>Myrtales</taxon>
        <taxon>Myrtaceae</taxon>
        <taxon>Myrtoideae</taxon>
        <taxon>Eucalypteae</taxon>
        <taxon>Eucalyptus</taxon>
    </lineage>
</organism>
<dbReference type="InterPro" id="IPR024752">
    <property type="entry name" value="Myb/SANT-like_dom"/>
</dbReference>
<keyword evidence="1" id="KW-0175">Coiled coil</keyword>
<dbReference type="AlphaFoldDB" id="A0A059BWR7"/>
<accession>A0A059BWR7</accession>
<feature type="compositionally biased region" description="Basic and acidic residues" evidence="2">
    <location>
        <begin position="187"/>
        <end position="197"/>
    </location>
</feature>
<evidence type="ECO:0000313" key="4">
    <source>
        <dbReference type="EMBL" id="KCW70552.1"/>
    </source>
</evidence>
<dbReference type="EMBL" id="KK198758">
    <property type="protein sequence ID" value="KCW70552.1"/>
    <property type="molecule type" value="Genomic_DNA"/>
</dbReference>
<dbReference type="PANTHER" id="PTHR47584">
    <property type="match status" value="1"/>
</dbReference>
<feature type="coiled-coil region" evidence="1">
    <location>
        <begin position="53"/>
        <end position="80"/>
    </location>
</feature>
<name>A0A059BWR7_EUCGR</name>
<proteinExistence type="predicted"/>
<gene>
    <name evidence="4" type="ORF">EUGRSUZ_F03745</name>
</gene>
<feature type="region of interest" description="Disordered" evidence="2">
    <location>
        <begin position="179"/>
        <end position="206"/>
    </location>
</feature>